<evidence type="ECO:0000313" key="2">
    <source>
        <dbReference type="EMBL" id="MRX67357.1"/>
    </source>
</evidence>
<accession>A0ABW9Q3J5</accession>
<dbReference type="PROSITE" id="PS51257">
    <property type="entry name" value="PROKAR_LIPOPROTEIN"/>
    <property type="match status" value="1"/>
</dbReference>
<feature type="region of interest" description="Disordered" evidence="1">
    <location>
        <begin position="25"/>
        <end position="47"/>
    </location>
</feature>
<dbReference type="InterPro" id="IPR036514">
    <property type="entry name" value="SGNH_hydro_sf"/>
</dbReference>
<comment type="caution">
    <text evidence="2">The sequence shown here is derived from an EMBL/GenBank/DDBJ whole genome shotgun (WGS) entry which is preliminary data.</text>
</comment>
<proteinExistence type="predicted"/>
<dbReference type="SUPFAM" id="SSF52266">
    <property type="entry name" value="SGNH hydrolase"/>
    <property type="match status" value="1"/>
</dbReference>
<dbReference type="Gene3D" id="3.40.50.1110">
    <property type="entry name" value="SGNH hydrolase"/>
    <property type="match status" value="1"/>
</dbReference>
<evidence type="ECO:0008006" key="4">
    <source>
        <dbReference type="Google" id="ProtNLM"/>
    </source>
</evidence>
<organism evidence="2 3">
    <name type="scientific">Flavobacterium resistens</name>
    <dbReference type="NCBI Taxonomy" id="443612"/>
    <lineage>
        <taxon>Bacteria</taxon>
        <taxon>Pseudomonadati</taxon>
        <taxon>Bacteroidota</taxon>
        <taxon>Flavobacteriia</taxon>
        <taxon>Flavobacteriales</taxon>
        <taxon>Flavobacteriaceae</taxon>
        <taxon>Flavobacterium</taxon>
    </lineage>
</organism>
<name>A0ABW9Q3J5_9FLAO</name>
<protein>
    <recommendedName>
        <fullName evidence="4">Lipoprotein</fullName>
    </recommendedName>
</protein>
<reference evidence="2 3" key="1">
    <citation type="submission" date="2019-11" db="EMBL/GenBank/DDBJ databases">
        <title>Flavobacterium resistens genome.</title>
        <authorList>
            <person name="Wilson V.M."/>
            <person name="Newman J.D."/>
        </authorList>
    </citation>
    <scope>NUCLEOTIDE SEQUENCE [LARGE SCALE GENOMIC DNA]</scope>
    <source>
        <strain evidence="2 3">DSM 19382</strain>
    </source>
</reference>
<evidence type="ECO:0000313" key="3">
    <source>
        <dbReference type="Proteomes" id="UP000468990"/>
    </source>
</evidence>
<dbReference type="EMBL" id="WKKG01000002">
    <property type="protein sequence ID" value="MRX67357.1"/>
    <property type="molecule type" value="Genomic_DNA"/>
</dbReference>
<sequence>MMKKHILLFSIATILFTSCKDKSATAENQTTTEETTERPKAPKAEGSPRILFIGNSHTEFFVSAPILFGEICKANNQPMNVDQLVTMGVSIDEIYNVHKVEAEQNFAKVDKDGNYYDYVIIQESTPVAGGEPDKYKSNVDMIVKKIHKNSPDTAIYIYEGMSPIPFTDPEYKEYYDIMRTNAVEVVKTTKNAGLLRVGDAVNDAYKGKKDYKYLVANKDNLRYGENTLHLLNDGGYLQGALLFATIFNKKPIMPKALTLSTGTEDNDDMKKQDVNEAISNPKALEEIAFDNR</sequence>
<evidence type="ECO:0000256" key="1">
    <source>
        <dbReference type="SAM" id="MobiDB-lite"/>
    </source>
</evidence>
<keyword evidence="3" id="KW-1185">Reference proteome</keyword>
<dbReference type="Proteomes" id="UP000468990">
    <property type="component" value="Unassembled WGS sequence"/>
</dbReference>
<gene>
    <name evidence="2" type="ORF">GJU42_05210</name>
</gene>
<dbReference type="RefSeq" id="WP_142449643.1">
    <property type="nucleotide sequence ID" value="NZ_FXTA01000001.1"/>
</dbReference>